<evidence type="ECO:0000256" key="1">
    <source>
        <dbReference type="SAM" id="MobiDB-lite"/>
    </source>
</evidence>
<evidence type="ECO:0000313" key="2">
    <source>
        <dbReference type="EMBL" id="CAE6459088.1"/>
    </source>
</evidence>
<protein>
    <submittedName>
        <fullName evidence="2">Uncharacterized protein</fullName>
    </submittedName>
</protein>
<proteinExistence type="predicted"/>
<sequence>MAVRSQARSLDLTLTRTVHIVFYSWSTMASSLHQLTFSLCVPHEQNGNETRFILVSSVVDATWNIELGCQAARDRWWRGSHPLPEVAIQGELASRWSNGIVQVLGWSGTKDGACMLKVVFNLSQTRTLRIPLKEYEPEIASTRAMRTLINLSMSSTGRNICPIPSRPLQNISFTDIHLREREQTIQELRRKIASLEKDLESRPPAAAPTALSKVNRLPSVANPPKRRRVVKDLRFDGE</sequence>
<dbReference type="Proteomes" id="UP000663853">
    <property type="component" value="Unassembled WGS sequence"/>
</dbReference>
<dbReference type="AlphaFoldDB" id="A0A8H3BMC6"/>
<comment type="caution">
    <text evidence="2">The sequence shown here is derived from an EMBL/GenBank/DDBJ whole genome shotgun (WGS) entry which is preliminary data.</text>
</comment>
<reference evidence="2" key="1">
    <citation type="submission" date="2021-01" db="EMBL/GenBank/DDBJ databases">
        <authorList>
            <person name="Kaushik A."/>
        </authorList>
    </citation>
    <scope>NUCLEOTIDE SEQUENCE</scope>
    <source>
        <strain evidence="2">AG6-10EEA</strain>
    </source>
</reference>
<dbReference type="EMBL" id="CAJMXA010001361">
    <property type="protein sequence ID" value="CAE6459088.1"/>
    <property type="molecule type" value="Genomic_DNA"/>
</dbReference>
<name>A0A8H3BMC6_9AGAM</name>
<gene>
    <name evidence="2" type="ORF">RDB_LOCUS59444</name>
</gene>
<accession>A0A8H3BMC6</accession>
<feature type="region of interest" description="Disordered" evidence="1">
    <location>
        <begin position="198"/>
        <end position="238"/>
    </location>
</feature>
<evidence type="ECO:0000313" key="3">
    <source>
        <dbReference type="Proteomes" id="UP000663853"/>
    </source>
</evidence>
<organism evidence="2 3">
    <name type="scientific">Rhizoctonia solani</name>
    <dbReference type="NCBI Taxonomy" id="456999"/>
    <lineage>
        <taxon>Eukaryota</taxon>
        <taxon>Fungi</taxon>
        <taxon>Dikarya</taxon>
        <taxon>Basidiomycota</taxon>
        <taxon>Agaricomycotina</taxon>
        <taxon>Agaricomycetes</taxon>
        <taxon>Cantharellales</taxon>
        <taxon>Ceratobasidiaceae</taxon>
        <taxon>Rhizoctonia</taxon>
    </lineage>
</organism>